<accession>A0ABV3DW23</accession>
<keyword evidence="3" id="KW-1185">Reference proteome</keyword>
<dbReference type="Proteomes" id="UP001551482">
    <property type="component" value="Unassembled WGS sequence"/>
</dbReference>
<dbReference type="PANTHER" id="PTHR10579:SF43">
    <property type="entry name" value="ZINC FINGER (C3HC4-TYPE RING FINGER) FAMILY PROTEIN"/>
    <property type="match status" value="1"/>
</dbReference>
<dbReference type="Pfam" id="PF13768">
    <property type="entry name" value="VWA_3"/>
    <property type="match status" value="1"/>
</dbReference>
<dbReference type="PROSITE" id="PS50234">
    <property type="entry name" value="VWFA"/>
    <property type="match status" value="1"/>
</dbReference>
<comment type="caution">
    <text evidence="2">The sequence shown here is derived from an EMBL/GenBank/DDBJ whole genome shotgun (WGS) entry which is preliminary data.</text>
</comment>
<dbReference type="Gene3D" id="1.20.120.1690">
    <property type="match status" value="1"/>
</dbReference>
<dbReference type="SUPFAM" id="SSF53300">
    <property type="entry name" value="vWA-like"/>
    <property type="match status" value="1"/>
</dbReference>
<proteinExistence type="predicted"/>
<evidence type="ECO:0000259" key="1">
    <source>
        <dbReference type="PROSITE" id="PS50234"/>
    </source>
</evidence>
<dbReference type="InterPro" id="IPR041176">
    <property type="entry name" value="VWA_3_C"/>
</dbReference>
<sequence length="438" mass="46691">MAANESPSGAPDFEVEVFQNQYLPMGGREVHAVATVTAKGEVSGGAARGGLAAEVILVDTSGSMDFPGTKLSSAKHATKAAIDALREGTLFAVVSGTGMASMVYPAEERLVVLDAHTRREAKRAVDRLRARGGTAIGQWLLAAKRLLAPYPEAIRHAILLTDGKDESETAADLAAAIEQCQGVFTCDCRGVGTDWVVAELRQVASGLLGSLDIVAEPANLVADFTAMIENAMGKAVADVALRLRTPGSARVKFVKQVRPSIEELTHRRQDAGPNIGDYPTGSWGAESRDYHVCLEVEPGDIDDPVRVGLVSLVSRAADGSETELTRIGVFAEWTDNEELSTKISKEVAFYTGRAELAQAIQEGLEARRDGHESAATAKLGRALDLAKESGDEHTAKLIKNVVDEDPVTGTIKLRRKVSDEDEMTLDTASVKTSRLRTS</sequence>
<evidence type="ECO:0000313" key="3">
    <source>
        <dbReference type="Proteomes" id="UP001551482"/>
    </source>
</evidence>
<dbReference type="RefSeq" id="WP_358364530.1">
    <property type="nucleotide sequence ID" value="NZ_JBEZFP010000216.1"/>
</dbReference>
<dbReference type="InterPro" id="IPR051266">
    <property type="entry name" value="CLCR"/>
</dbReference>
<protein>
    <submittedName>
        <fullName evidence="2">VWA domain-containing protein</fullName>
    </submittedName>
</protein>
<dbReference type="Gene3D" id="3.40.50.410">
    <property type="entry name" value="von Willebrand factor, type A domain"/>
    <property type="match status" value="1"/>
</dbReference>
<evidence type="ECO:0000313" key="2">
    <source>
        <dbReference type="EMBL" id="MEU8139936.1"/>
    </source>
</evidence>
<organism evidence="2 3">
    <name type="scientific">Streptodolium elevatio</name>
    <dbReference type="NCBI Taxonomy" id="3157996"/>
    <lineage>
        <taxon>Bacteria</taxon>
        <taxon>Bacillati</taxon>
        <taxon>Actinomycetota</taxon>
        <taxon>Actinomycetes</taxon>
        <taxon>Kitasatosporales</taxon>
        <taxon>Streptomycetaceae</taxon>
        <taxon>Streptodolium</taxon>
    </lineage>
</organism>
<dbReference type="CDD" id="cd00198">
    <property type="entry name" value="vWFA"/>
    <property type="match status" value="1"/>
</dbReference>
<dbReference type="Pfam" id="PF18571">
    <property type="entry name" value="VWA_3_C"/>
    <property type="match status" value="1"/>
</dbReference>
<dbReference type="PANTHER" id="PTHR10579">
    <property type="entry name" value="CALCIUM-ACTIVATED CHLORIDE CHANNEL REGULATOR"/>
    <property type="match status" value="1"/>
</dbReference>
<dbReference type="SMART" id="SM00327">
    <property type="entry name" value="VWA"/>
    <property type="match status" value="1"/>
</dbReference>
<dbReference type="InterPro" id="IPR036465">
    <property type="entry name" value="vWFA_dom_sf"/>
</dbReference>
<dbReference type="EMBL" id="JBEZFP010000216">
    <property type="protein sequence ID" value="MEU8139936.1"/>
    <property type="molecule type" value="Genomic_DNA"/>
</dbReference>
<dbReference type="Gene3D" id="2.60.40.3670">
    <property type="match status" value="1"/>
</dbReference>
<name>A0ABV3DW23_9ACTN</name>
<dbReference type="InterPro" id="IPR002035">
    <property type="entry name" value="VWF_A"/>
</dbReference>
<feature type="domain" description="VWFA" evidence="1">
    <location>
        <begin position="53"/>
        <end position="236"/>
    </location>
</feature>
<gene>
    <name evidence="2" type="ORF">AB0C36_41375</name>
</gene>
<reference evidence="2 3" key="1">
    <citation type="submission" date="2024-06" db="EMBL/GenBank/DDBJ databases">
        <title>The Natural Products Discovery Center: Release of the First 8490 Sequenced Strains for Exploring Actinobacteria Biosynthetic Diversity.</title>
        <authorList>
            <person name="Kalkreuter E."/>
            <person name="Kautsar S.A."/>
            <person name="Yang D."/>
            <person name="Bader C.D."/>
            <person name="Teijaro C.N."/>
            <person name="Fluegel L."/>
            <person name="Davis C.M."/>
            <person name="Simpson J.R."/>
            <person name="Lauterbach L."/>
            <person name="Steele A.D."/>
            <person name="Gui C."/>
            <person name="Meng S."/>
            <person name="Li G."/>
            <person name="Viehrig K."/>
            <person name="Ye F."/>
            <person name="Su P."/>
            <person name="Kiefer A.F."/>
            <person name="Nichols A."/>
            <person name="Cepeda A.J."/>
            <person name="Yan W."/>
            <person name="Fan B."/>
            <person name="Jiang Y."/>
            <person name="Adhikari A."/>
            <person name="Zheng C.-J."/>
            <person name="Schuster L."/>
            <person name="Cowan T.M."/>
            <person name="Smanski M.J."/>
            <person name="Chevrette M.G."/>
            <person name="De Carvalho L.P.S."/>
            <person name="Shen B."/>
        </authorList>
    </citation>
    <scope>NUCLEOTIDE SEQUENCE [LARGE SCALE GENOMIC DNA]</scope>
    <source>
        <strain evidence="2 3">NPDC048946</strain>
    </source>
</reference>